<reference evidence="2 3" key="1">
    <citation type="journal article" date="2022" name="Nat. Genet.">
        <title>Improved pea reference genome and pan-genome highlight genomic features and evolutionary characteristics.</title>
        <authorList>
            <person name="Yang T."/>
            <person name="Liu R."/>
            <person name="Luo Y."/>
            <person name="Hu S."/>
            <person name="Wang D."/>
            <person name="Wang C."/>
            <person name="Pandey M.K."/>
            <person name="Ge S."/>
            <person name="Xu Q."/>
            <person name="Li N."/>
            <person name="Li G."/>
            <person name="Huang Y."/>
            <person name="Saxena R.K."/>
            <person name="Ji Y."/>
            <person name="Li M."/>
            <person name="Yan X."/>
            <person name="He Y."/>
            <person name="Liu Y."/>
            <person name="Wang X."/>
            <person name="Xiang C."/>
            <person name="Varshney R.K."/>
            <person name="Ding H."/>
            <person name="Gao S."/>
            <person name="Zong X."/>
        </authorList>
    </citation>
    <scope>NUCLEOTIDE SEQUENCE [LARGE SCALE GENOMIC DNA]</scope>
    <source>
        <strain evidence="2 3">cv. Zhongwan 6</strain>
    </source>
</reference>
<comment type="caution">
    <text evidence="2">The sequence shown here is derived from an EMBL/GenBank/DDBJ whole genome shotgun (WGS) entry which is preliminary data.</text>
</comment>
<feature type="region of interest" description="Disordered" evidence="1">
    <location>
        <begin position="1"/>
        <end position="26"/>
    </location>
</feature>
<evidence type="ECO:0000313" key="2">
    <source>
        <dbReference type="EMBL" id="KAI5425757.1"/>
    </source>
</evidence>
<dbReference type="AlphaFoldDB" id="A0A9D4XSJ2"/>
<evidence type="ECO:0000313" key="3">
    <source>
        <dbReference type="Proteomes" id="UP001058974"/>
    </source>
</evidence>
<name>A0A9D4XSJ2_PEA</name>
<dbReference type="EMBL" id="JAMSHJ010000003">
    <property type="protein sequence ID" value="KAI5425757.1"/>
    <property type="molecule type" value="Genomic_DNA"/>
</dbReference>
<dbReference type="Proteomes" id="UP001058974">
    <property type="component" value="Chromosome 3"/>
</dbReference>
<organism evidence="2 3">
    <name type="scientific">Pisum sativum</name>
    <name type="common">Garden pea</name>
    <name type="synonym">Lathyrus oleraceus</name>
    <dbReference type="NCBI Taxonomy" id="3888"/>
    <lineage>
        <taxon>Eukaryota</taxon>
        <taxon>Viridiplantae</taxon>
        <taxon>Streptophyta</taxon>
        <taxon>Embryophyta</taxon>
        <taxon>Tracheophyta</taxon>
        <taxon>Spermatophyta</taxon>
        <taxon>Magnoliopsida</taxon>
        <taxon>eudicotyledons</taxon>
        <taxon>Gunneridae</taxon>
        <taxon>Pentapetalae</taxon>
        <taxon>rosids</taxon>
        <taxon>fabids</taxon>
        <taxon>Fabales</taxon>
        <taxon>Fabaceae</taxon>
        <taxon>Papilionoideae</taxon>
        <taxon>50 kb inversion clade</taxon>
        <taxon>NPAAA clade</taxon>
        <taxon>Hologalegina</taxon>
        <taxon>IRL clade</taxon>
        <taxon>Fabeae</taxon>
        <taxon>Lathyrus</taxon>
    </lineage>
</organism>
<sequence length="108" mass="11809">MAPPKASKGKGKIGEGSNALDSDSDKFQPSLKQRRMIFQFLAILQYQGVVDFVSDSGLFYQDLVREFYAHFTILLGCALSTTVRGTEIDMSLEDVGACLGVPSEGKRI</sequence>
<gene>
    <name evidence="2" type="ORF">KIW84_031540</name>
</gene>
<dbReference type="Gramene" id="Psat03G0154000-T1">
    <property type="protein sequence ID" value="KAI5425757.1"/>
    <property type="gene ID" value="KIW84_031540"/>
</dbReference>
<protein>
    <submittedName>
        <fullName evidence="2">Uncharacterized protein</fullName>
    </submittedName>
</protein>
<evidence type="ECO:0000256" key="1">
    <source>
        <dbReference type="SAM" id="MobiDB-lite"/>
    </source>
</evidence>
<keyword evidence="3" id="KW-1185">Reference proteome</keyword>
<accession>A0A9D4XSJ2</accession>
<proteinExistence type="predicted"/>